<dbReference type="InterPro" id="IPR021139">
    <property type="entry name" value="NYN"/>
</dbReference>
<dbReference type="InterPro" id="IPR047140">
    <property type="entry name" value="LabA"/>
</dbReference>
<dbReference type="GO" id="GO:0004540">
    <property type="term" value="F:RNA nuclease activity"/>
    <property type="evidence" value="ECO:0007669"/>
    <property type="project" value="InterPro"/>
</dbReference>
<evidence type="ECO:0000313" key="5">
    <source>
        <dbReference type="Proteomes" id="UP000195985"/>
    </source>
</evidence>
<dbReference type="PANTHER" id="PTHR35458:SF8">
    <property type="entry name" value="SLR0650 PROTEIN"/>
    <property type="match status" value="1"/>
</dbReference>
<reference evidence="5" key="1">
    <citation type="submission" date="2016-04" db="EMBL/GenBank/DDBJ databases">
        <authorList>
            <person name="Strepis N."/>
        </authorList>
    </citation>
    <scope>NUCLEOTIDE SEQUENCE [LARGE SCALE GENOMIC DNA]</scope>
</reference>
<dbReference type="GO" id="GO:0051213">
    <property type="term" value="F:dioxygenase activity"/>
    <property type="evidence" value="ECO:0007669"/>
    <property type="project" value="UniProtKB-KW"/>
</dbReference>
<keyword evidence="1" id="KW-0472">Membrane</keyword>
<dbReference type="RefSeq" id="WP_086943939.1">
    <property type="nucleotide sequence ID" value="NZ_FONM01000033.1"/>
</dbReference>
<evidence type="ECO:0000259" key="2">
    <source>
        <dbReference type="Pfam" id="PF01936"/>
    </source>
</evidence>
<name>A0A1W1IJL1_9LACT</name>
<feature type="transmembrane region" description="Helical" evidence="1">
    <location>
        <begin position="222"/>
        <end position="239"/>
    </location>
</feature>
<evidence type="ECO:0000313" key="4">
    <source>
        <dbReference type="EMBL" id="SLM53271.1"/>
    </source>
</evidence>
<dbReference type="Gene3D" id="3.40.50.1010">
    <property type="entry name" value="5'-nuclease"/>
    <property type="match status" value="1"/>
</dbReference>
<dbReference type="OrthoDB" id="582382at2"/>
<protein>
    <submittedName>
        <fullName evidence="3">Glyoxalase/bleomycin resistance protein/dihydroxybiphenyl dioxygenase</fullName>
    </submittedName>
</protein>
<gene>
    <name evidence="3" type="ORF">TPAS_2982</name>
    <name evidence="4" type="ORF">TPAS_2999</name>
</gene>
<dbReference type="PANTHER" id="PTHR35458">
    <property type="entry name" value="SLR0755 PROTEIN"/>
    <property type="match status" value="1"/>
</dbReference>
<dbReference type="STRING" id="43064.SAMN04488086_1333"/>
<keyword evidence="3" id="KW-0223">Dioxygenase</keyword>
<proteinExistence type="predicted"/>
<dbReference type="EMBL" id="FWEY01000015">
    <property type="protein sequence ID" value="SLM53254.1"/>
    <property type="molecule type" value="Genomic_DNA"/>
</dbReference>
<accession>A0A1W1IJL1</accession>
<dbReference type="Pfam" id="PF01936">
    <property type="entry name" value="NYN"/>
    <property type="match status" value="1"/>
</dbReference>
<keyword evidence="5" id="KW-1185">Reference proteome</keyword>
<keyword evidence="3" id="KW-0560">Oxidoreductase</keyword>
<keyword evidence="1" id="KW-0812">Transmembrane</keyword>
<sequence length="243" mass="28022">MADILLIDNSNIFVGLNRFSTSSSRFSRLPVRFDYIKFTKTFCDNEKLVEKILVGSTPPPNDNFWSFMINKGFTVKTFERTPNGEKAVDTELVAQGVDAINNYNEPGRLVLMSGDSDMSPLVERAHNKGWKVIVWTWKDGISTTYEKNTFIDEVLFIDDIQDDYVFFEPTEDVAYRETLGQRTQREEEERIALQEKQKQKRIALQEKQKEQQAKQNSDQKKVLTWLASAGALAATIFIYKKHS</sequence>
<evidence type="ECO:0000256" key="1">
    <source>
        <dbReference type="SAM" id="Phobius"/>
    </source>
</evidence>
<dbReference type="EMBL" id="FWEY01000015">
    <property type="protein sequence ID" value="SLM53271.1"/>
    <property type="molecule type" value="Genomic_DNA"/>
</dbReference>
<dbReference type="AlphaFoldDB" id="A0A1W1IJL1"/>
<feature type="domain" description="NYN" evidence="2">
    <location>
        <begin position="6"/>
        <end position="138"/>
    </location>
</feature>
<dbReference type="Proteomes" id="UP000195985">
    <property type="component" value="Unassembled WGS sequence"/>
</dbReference>
<organism evidence="3 5">
    <name type="scientific">Trichococcus pasteurii</name>
    <dbReference type="NCBI Taxonomy" id="43064"/>
    <lineage>
        <taxon>Bacteria</taxon>
        <taxon>Bacillati</taxon>
        <taxon>Bacillota</taxon>
        <taxon>Bacilli</taxon>
        <taxon>Lactobacillales</taxon>
        <taxon>Carnobacteriaceae</taxon>
        <taxon>Trichococcus</taxon>
    </lineage>
</organism>
<reference evidence="3" key="2">
    <citation type="submission" date="2016-04" db="EMBL/GenBank/DDBJ databases">
        <authorList>
            <person name="Evans L.H."/>
            <person name="Alamgir A."/>
            <person name="Owens N."/>
            <person name="Weber N.D."/>
            <person name="Virtaneva K."/>
            <person name="Barbian K."/>
            <person name="Babar A."/>
            <person name="Rosenke K."/>
        </authorList>
    </citation>
    <scope>NUCLEOTIDE SEQUENCE [LARGE SCALE GENOMIC DNA]</scope>
    <source>
        <strain evidence="3">Trichococcus pasteurii</strain>
    </source>
</reference>
<evidence type="ECO:0000313" key="3">
    <source>
        <dbReference type="EMBL" id="SLM53254.1"/>
    </source>
</evidence>
<keyword evidence="1" id="KW-1133">Transmembrane helix</keyword>